<dbReference type="EMBL" id="CP027666">
    <property type="protein sequence ID" value="AVO35903.1"/>
    <property type="molecule type" value="Genomic_DNA"/>
</dbReference>
<dbReference type="AlphaFoldDB" id="A0A2S0MJN3"/>
<sequence>MTPAEFAKLRSLPPADAIAWMRGRGQLTETYSWQDLWQREHAQQFTVSRLARVDLLDALRDGLTKSVAGDLTRKDWMRDAEKLLADAGWWGAKAVTDPVTGEKVMTRFDPARLKLIYDTNTRQAYAAGQWQRIQRTKRALPYLRYVTKRDDRVRPLHALWDNVTLPVDDPFWQTHFPPNGYRCRCSVIQVTQAEYDRGNTPRGPALKKQRPEVVTSEFVNRRTGEVTDVPAGIDPGFDFNVGDSRQALLTNLVQRKLASLSAPMRTAAQAAGLSPAPLRGLGGTATTATAWTDPKTGQVRVYLNDLPEQRGAKVWIEPLERPDSSGADYTVKVKADNLTRVEVSNLANAAERFLGQLAGRRVKLLAELLLLLGA</sequence>
<keyword evidence="3" id="KW-1185">Reference proteome</keyword>
<feature type="domain" description="Phage head morphogenesis" evidence="1">
    <location>
        <begin position="98"/>
        <end position="188"/>
    </location>
</feature>
<organism evidence="2 3">
    <name type="scientific">Ottowia oryzae</name>
    <dbReference type="NCBI Taxonomy" id="2109914"/>
    <lineage>
        <taxon>Bacteria</taxon>
        <taxon>Pseudomonadati</taxon>
        <taxon>Pseudomonadota</taxon>
        <taxon>Betaproteobacteria</taxon>
        <taxon>Burkholderiales</taxon>
        <taxon>Comamonadaceae</taxon>
        <taxon>Ottowia</taxon>
    </lineage>
</organism>
<evidence type="ECO:0000259" key="1">
    <source>
        <dbReference type="Pfam" id="PF04233"/>
    </source>
</evidence>
<dbReference type="Proteomes" id="UP000239709">
    <property type="component" value="Chromosome"/>
</dbReference>
<dbReference type="InterPro" id="IPR006528">
    <property type="entry name" value="Phage_head_morphogenesis_dom"/>
</dbReference>
<dbReference type="NCBIfam" id="TIGR01641">
    <property type="entry name" value="phageSPP1_gp7"/>
    <property type="match status" value="1"/>
</dbReference>
<gene>
    <name evidence="2" type="ORF">C6570_01130</name>
</gene>
<accession>A0A2S0MJN3</accession>
<name>A0A2S0MJN3_9BURK</name>
<dbReference type="KEGG" id="otk:C6570_01130"/>
<reference evidence="2 3" key="1">
    <citation type="submission" date="2018-03" db="EMBL/GenBank/DDBJ databases">
        <title>Genome sequencing of Ottowia sp.</title>
        <authorList>
            <person name="Kim S.-J."/>
            <person name="Heo J."/>
            <person name="Kwon S.-W."/>
        </authorList>
    </citation>
    <scope>NUCLEOTIDE SEQUENCE [LARGE SCALE GENOMIC DNA]</scope>
    <source>
        <strain evidence="2 3">KADR8-3</strain>
    </source>
</reference>
<evidence type="ECO:0000313" key="3">
    <source>
        <dbReference type="Proteomes" id="UP000239709"/>
    </source>
</evidence>
<dbReference type="Pfam" id="PF04233">
    <property type="entry name" value="Phage_Mu_F"/>
    <property type="match status" value="1"/>
</dbReference>
<dbReference type="OrthoDB" id="9813502at2"/>
<protein>
    <submittedName>
        <fullName evidence="2">Phage head morphogenesis protein</fullName>
    </submittedName>
</protein>
<evidence type="ECO:0000313" key="2">
    <source>
        <dbReference type="EMBL" id="AVO35903.1"/>
    </source>
</evidence>
<proteinExistence type="predicted"/>